<protein>
    <submittedName>
        <fullName evidence="1">Uncharacterized protein</fullName>
    </submittedName>
</protein>
<evidence type="ECO:0000313" key="1">
    <source>
        <dbReference type="EMBL" id="CAF0826302.1"/>
    </source>
</evidence>
<dbReference type="AlphaFoldDB" id="A0A813UAR9"/>
<evidence type="ECO:0000313" key="2">
    <source>
        <dbReference type="Proteomes" id="UP000663879"/>
    </source>
</evidence>
<comment type="caution">
    <text evidence="1">The sequence shown here is derived from an EMBL/GenBank/DDBJ whole genome shotgun (WGS) entry which is preliminary data.</text>
</comment>
<reference evidence="1" key="1">
    <citation type="submission" date="2021-02" db="EMBL/GenBank/DDBJ databases">
        <authorList>
            <person name="Nowell W R."/>
        </authorList>
    </citation>
    <scope>NUCLEOTIDE SEQUENCE</scope>
    <source>
        <strain evidence="1">Ploen Becks lab</strain>
    </source>
</reference>
<name>A0A813UAR9_9BILA</name>
<organism evidence="1 2">
    <name type="scientific">Brachionus calyciflorus</name>
    <dbReference type="NCBI Taxonomy" id="104777"/>
    <lineage>
        <taxon>Eukaryota</taxon>
        <taxon>Metazoa</taxon>
        <taxon>Spiralia</taxon>
        <taxon>Gnathifera</taxon>
        <taxon>Rotifera</taxon>
        <taxon>Eurotatoria</taxon>
        <taxon>Monogononta</taxon>
        <taxon>Pseudotrocha</taxon>
        <taxon>Ploima</taxon>
        <taxon>Brachionidae</taxon>
        <taxon>Brachionus</taxon>
    </lineage>
</organism>
<dbReference type="EMBL" id="CAJNOC010001011">
    <property type="protein sequence ID" value="CAF0826302.1"/>
    <property type="molecule type" value="Genomic_DNA"/>
</dbReference>
<proteinExistence type="predicted"/>
<accession>A0A813UAR9</accession>
<dbReference type="Proteomes" id="UP000663879">
    <property type="component" value="Unassembled WGS sequence"/>
</dbReference>
<dbReference type="OrthoDB" id="10061678at2759"/>
<keyword evidence="2" id="KW-1185">Reference proteome</keyword>
<gene>
    <name evidence="1" type="ORF">OXX778_LOCUS7736</name>
</gene>
<sequence>MNVVFENEQPTSSTNIIDNERTDEIQSICETIVPSVQEENSNLDENFDSDNLIQSSEKTVLNISREYASHNDCIEQIPIVSNNISLSHEKIQELIEGFKEREQKRSSLFKKFSDFSTVSEELCFKTTGFTKQELSFIFHNLKSLILSENR</sequence>